<feature type="region of interest" description="Disordered" evidence="1">
    <location>
        <begin position="319"/>
        <end position="348"/>
    </location>
</feature>
<feature type="compositionally biased region" description="Acidic residues" evidence="1">
    <location>
        <begin position="335"/>
        <end position="348"/>
    </location>
</feature>
<dbReference type="EMBL" id="BKCJ010334341">
    <property type="protein sequence ID" value="GEZ86572.1"/>
    <property type="molecule type" value="Genomic_DNA"/>
</dbReference>
<feature type="compositionally biased region" description="Basic and acidic residues" evidence="1">
    <location>
        <begin position="319"/>
        <end position="334"/>
    </location>
</feature>
<feature type="non-terminal residue" evidence="2">
    <location>
        <position position="1"/>
    </location>
</feature>
<organism evidence="2">
    <name type="scientific">Tanacetum cinerariifolium</name>
    <name type="common">Dalmatian daisy</name>
    <name type="synonym">Chrysanthemum cinerariifolium</name>
    <dbReference type="NCBI Taxonomy" id="118510"/>
    <lineage>
        <taxon>Eukaryota</taxon>
        <taxon>Viridiplantae</taxon>
        <taxon>Streptophyta</taxon>
        <taxon>Embryophyta</taxon>
        <taxon>Tracheophyta</taxon>
        <taxon>Spermatophyta</taxon>
        <taxon>Magnoliopsida</taxon>
        <taxon>eudicotyledons</taxon>
        <taxon>Gunneridae</taxon>
        <taxon>Pentapetalae</taxon>
        <taxon>asterids</taxon>
        <taxon>campanulids</taxon>
        <taxon>Asterales</taxon>
        <taxon>Asteraceae</taxon>
        <taxon>Asteroideae</taxon>
        <taxon>Anthemideae</taxon>
        <taxon>Anthemidinae</taxon>
        <taxon>Tanacetum</taxon>
    </lineage>
</organism>
<sequence length="348" mass="39121">KILGIRLRVKGKEFTEVQDDDATLTFITDLGYKESKPESTKKKVERRRTKSVVIHDTPSVLKPKPTASNLKLKGVQSLTFKEQEAADTIQARKESKKTSKRQPGTGGLSKGTGRIPGIFDESIIDNDDDADDEDKDDDHVSDNQDNNDEDSKVESDEDEIYKNAKEKGDAKLAGNAMICDRQVKESSELPLPSSNSAEAKISSLMDIHIQQETLQIQSSSVLKLAPKTRRIPSTIVDPEQESEKSALEIRKVKKELVKKKKMSKYTIKSTNKVTLKEYDQKSALYQTMHENKSFNRNPANHAVYHALMEVLIEDENSMDKGVADTVKDHKRWHDDNEDDDEDPPAGPN</sequence>
<name>A0A699IUG5_TANCI</name>
<proteinExistence type="predicted"/>
<accession>A0A699IUG5</accession>
<gene>
    <name evidence="2" type="ORF">Tci_558545</name>
</gene>
<feature type="region of interest" description="Disordered" evidence="1">
    <location>
        <begin position="35"/>
        <end position="175"/>
    </location>
</feature>
<feature type="compositionally biased region" description="Acidic residues" evidence="1">
    <location>
        <begin position="122"/>
        <end position="136"/>
    </location>
</feature>
<dbReference type="AlphaFoldDB" id="A0A699IUG5"/>
<evidence type="ECO:0000313" key="2">
    <source>
        <dbReference type="EMBL" id="GEZ86572.1"/>
    </source>
</evidence>
<protein>
    <submittedName>
        <fullName evidence="2">Uncharacterized protein</fullName>
    </submittedName>
</protein>
<evidence type="ECO:0000256" key="1">
    <source>
        <dbReference type="SAM" id="MobiDB-lite"/>
    </source>
</evidence>
<comment type="caution">
    <text evidence="2">The sequence shown here is derived from an EMBL/GenBank/DDBJ whole genome shotgun (WGS) entry which is preliminary data.</text>
</comment>
<feature type="compositionally biased region" description="Basic and acidic residues" evidence="1">
    <location>
        <begin position="149"/>
        <end position="170"/>
    </location>
</feature>
<reference evidence="2" key="1">
    <citation type="journal article" date="2019" name="Sci. Rep.">
        <title>Draft genome of Tanacetum cinerariifolium, the natural source of mosquito coil.</title>
        <authorList>
            <person name="Yamashiro T."/>
            <person name="Shiraishi A."/>
            <person name="Satake H."/>
            <person name="Nakayama K."/>
        </authorList>
    </citation>
    <scope>NUCLEOTIDE SEQUENCE</scope>
</reference>